<gene>
    <name evidence="3" type="ORF">NAEGRDRAFT_52198</name>
</gene>
<evidence type="ECO:0000256" key="2">
    <source>
        <dbReference type="SAM" id="MobiDB-lite"/>
    </source>
</evidence>
<dbReference type="VEuPathDB" id="AmoebaDB:NAEGRDRAFT_52198"/>
<proteinExistence type="predicted"/>
<keyword evidence="1" id="KW-0175">Coiled coil</keyword>
<evidence type="ECO:0000256" key="1">
    <source>
        <dbReference type="SAM" id="Coils"/>
    </source>
</evidence>
<dbReference type="KEGG" id="ngr:NAEGRDRAFT_52198"/>
<accession>D2VTT9</accession>
<evidence type="ECO:0000313" key="4">
    <source>
        <dbReference type="Proteomes" id="UP000006671"/>
    </source>
</evidence>
<reference evidence="3 4" key="1">
    <citation type="journal article" date="2010" name="Cell">
        <title>The genome of Naegleria gruberi illuminates early eukaryotic versatility.</title>
        <authorList>
            <person name="Fritz-Laylin L.K."/>
            <person name="Prochnik S.E."/>
            <person name="Ginger M.L."/>
            <person name="Dacks J.B."/>
            <person name="Carpenter M.L."/>
            <person name="Field M.C."/>
            <person name="Kuo A."/>
            <person name="Paredez A."/>
            <person name="Chapman J."/>
            <person name="Pham J."/>
            <person name="Shu S."/>
            <person name="Neupane R."/>
            <person name="Cipriano M."/>
            <person name="Mancuso J."/>
            <person name="Tu H."/>
            <person name="Salamov A."/>
            <person name="Lindquist E."/>
            <person name="Shapiro H."/>
            <person name="Lucas S."/>
            <person name="Grigoriev I.V."/>
            <person name="Cande W.Z."/>
            <person name="Fulton C."/>
            <person name="Rokhsar D.S."/>
            <person name="Dawson S.C."/>
        </authorList>
    </citation>
    <scope>NUCLEOTIDE SEQUENCE [LARGE SCALE GENOMIC DNA]</scope>
    <source>
        <strain evidence="3 4">NEG-M</strain>
    </source>
</reference>
<organism evidence="4">
    <name type="scientific">Naegleria gruberi</name>
    <name type="common">Amoeba</name>
    <dbReference type="NCBI Taxonomy" id="5762"/>
    <lineage>
        <taxon>Eukaryota</taxon>
        <taxon>Discoba</taxon>
        <taxon>Heterolobosea</taxon>
        <taxon>Tetramitia</taxon>
        <taxon>Eutetramitia</taxon>
        <taxon>Vahlkampfiidae</taxon>
        <taxon>Naegleria</taxon>
    </lineage>
</organism>
<dbReference type="GeneID" id="8854260"/>
<dbReference type="Proteomes" id="UP000006671">
    <property type="component" value="Unassembled WGS sequence"/>
</dbReference>
<protein>
    <submittedName>
        <fullName evidence="3">Predicted protein</fullName>
    </submittedName>
</protein>
<feature type="region of interest" description="Disordered" evidence="2">
    <location>
        <begin position="1"/>
        <end position="29"/>
    </location>
</feature>
<dbReference type="InParanoid" id="D2VTT9"/>
<name>D2VTT9_NAEGR</name>
<dbReference type="AlphaFoldDB" id="D2VTT9"/>
<sequence length="393" mass="45433">MKNRFKSFEVTTNNNGTLPKNKTKPVRNNAYESPHYTTVQSKPVPIISTSNYGDNNIDHDYYPYNQYKENRDQSIVTPNLVEEMVEKTVKSLMREMMLILSDQSDNIKIMNQHAEHHKQRIEKLEDQQVILEMLSQDKLHLSNLIAGTSKDILEKIIEIKKDQSEEVRKLQHSNETETKALDTKLDKMQKSLDDVVDEVRKLDEKMNNLHVLYSELKFKGNPSKPSMLSTFLGRGKEPVQKETKLVASQPFYSTVSFSVFPNSGYEKATDQLINLIGEQCNSNQTYINFKTKTKIEEYENGEKVLFIRYCGSTRFESPDASALLEKGCKIVFILLTYGDKTIDIKLPSQFQSCAFMQIQINGMYYHNTQDLVGMHDQKQCKLFQLITSQFTEQ</sequence>
<feature type="compositionally biased region" description="Polar residues" evidence="2">
    <location>
        <begin position="9"/>
        <end position="20"/>
    </location>
</feature>
<evidence type="ECO:0000313" key="3">
    <source>
        <dbReference type="EMBL" id="EFC39710.1"/>
    </source>
</evidence>
<dbReference type="EMBL" id="GG738897">
    <property type="protein sequence ID" value="EFC39710.1"/>
    <property type="molecule type" value="Genomic_DNA"/>
</dbReference>
<feature type="coiled-coil region" evidence="1">
    <location>
        <begin position="107"/>
        <end position="134"/>
    </location>
</feature>
<keyword evidence="4" id="KW-1185">Reference proteome</keyword>
<dbReference type="RefSeq" id="XP_002672454.1">
    <property type="nucleotide sequence ID" value="XM_002672408.1"/>
</dbReference>
<dbReference type="OrthoDB" id="10477742at2759"/>